<sequence>MTFKELVNKVRNLVLEAKNVTIEDTENNFTSDNVEGALKECIDRADLAFQSADSGKELIATAIGSPATKDNTFAELASLIGDRKKFKMGNIQLTMEQKKANLEIDFEPEILIAFIGEIDYSRYNTATYYKEGVLLLEGRINSISFKILNENSIYSIVMNPPYNVSTAPLGVTWYAIK</sequence>
<evidence type="ECO:0000313" key="2">
    <source>
        <dbReference type="Proteomes" id="UP000879542"/>
    </source>
</evidence>
<protein>
    <submittedName>
        <fullName evidence="1">Uncharacterized protein</fullName>
    </submittedName>
</protein>
<dbReference type="PROSITE" id="PS00092">
    <property type="entry name" value="N6_MTASE"/>
    <property type="match status" value="1"/>
</dbReference>
<proteinExistence type="predicted"/>
<gene>
    <name evidence="1" type="ORF">KRQ00_001893</name>
</gene>
<reference evidence="1" key="1">
    <citation type="journal article" date="2018" name="Genome Biol.">
        <title>SKESA: strategic k-mer extension for scrupulous assemblies.</title>
        <authorList>
            <person name="Souvorov A."/>
            <person name="Agarwala R."/>
            <person name="Lipman D.J."/>
        </authorList>
    </citation>
    <scope>NUCLEOTIDE SEQUENCE</scope>
    <source>
        <strain evidence="1">Clostridioides</strain>
    </source>
</reference>
<dbReference type="EMBL" id="DAEQIJ010000007">
    <property type="protein sequence ID" value="HBH2620131.1"/>
    <property type="molecule type" value="Genomic_DNA"/>
</dbReference>
<dbReference type="GO" id="GO:0003676">
    <property type="term" value="F:nucleic acid binding"/>
    <property type="evidence" value="ECO:0007669"/>
    <property type="project" value="InterPro"/>
</dbReference>
<name>A0A9P3TXC2_CLODI</name>
<evidence type="ECO:0000313" key="1">
    <source>
        <dbReference type="EMBL" id="HBH2620131.1"/>
    </source>
</evidence>
<reference evidence="1" key="2">
    <citation type="submission" date="2021-06" db="EMBL/GenBank/DDBJ databases">
        <authorList>
            <consortium name="NCBI Pathogen Detection Project"/>
        </authorList>
    </citation>
    <scope>NUCLEOTIDE SEQUENCE</scope>
    <source>
        <strain evidence="1">Clostridioides</strain>
    </source>
</reference>
<dbReference type="Proteomes" id="UP000879542">
    <property type="component" value="Unassembled WGS sequence"/>
</dbReference>
<dbReference type="AlphaFoldDB" id="A0A9P3TXC2"/>
<dbReference type="GO" id="GO:0008168">
    <property type="term" value="F:methyltransferase activity"/>
    <property type="evidence" value="ECO:0007669"/>
    <property type="project" value="InterPro"/>
</dbReference>
<dbReference type="GO" id="GO:0032259">
    <property type="term" value="P:methylation"/>
    <property type="evidence" value="ECO:0007669"/>
    <property type="project" value="InterPro"/>
</dbReference>
<accession>A0A9P3TXC2</accession>
<dbReference type="RefSeq" id="WP_021387718.1">
    <property type="nucleotide sequence ID" value="NZ_AP025558.1"/>
</dbReference>
<dbReference type="InterPro" id="IPR002052">
    <property type="entry name" value="DNA_methylase_N6_adenine_CS"/>
</dbReference>
<comment type="caution">
    <text evidence="1">The sequence shown here is derived from an EMBL/GenBank/DDBJ whole genome shotgun (WGS) entry which is preliminary data.</text>
</comment>
<organism evidence="1 2">
    <name type="scientific">Clostridioides difficile</name>
    <name type="common">Peptoclostridium difficile</name>
    <dbReference type="NCBI Taxonomy" id="1496"/>
    <lineage>
        <taxon>Bacteria</taxon>
        <taxon>Bacillati</taxon>
        <taxon>Bacillota</taxon>
        <taxon>Clostridia</taxon>
        <taxon>Peptostreptococcales</taxon>
        <taxon>Peptostreptococcaceae</taxon>
        <taxon>Clostridioides</taxon>
    </lineage>
</organism>